<name>A0A1Y2JLW2_BRAJP</name>
<dbReference type="AlphaFoldDB" id="A0A1Y2JLW2"/>
<accession>A0A1Y2JLW2</accession>
<reference evidence="1 2" key="1">
    <citation type="submission" date="2017-03" db="EMBL/GenBank/DDBJ databases">
        <title>Whole genome sequences of fourteen strains of Bradyrhizobium canariense and one strain of Bradyrhizobium japonicum isolated from Lupinus (Papilionoideae: Genisteae) species in Algeria.</title>
        <authorList>
            <person name="Crovadore J."/>
            <person name="Chekireb D."/>
            <person name="Brachmann A."/>
            <person name="Chablais R."/>
            <person name="Cochard B."/>
            <person name="Lefort F."/>
        </authorList>
    </citation>
    <scope>NUCLEOTIDE SEQUENCE [LARGE SCALE GENOMIC DNA]</scope>
    <source>
        <strain evidence="1 2">UBMA197</strain>
    </source>
</reference>
<gene>
    <name evidence="1" type="ORF">BSZ19_21865</name>
</gene>
<dbReference type="Proteomes" id="UP000193335">
    <property type="component" value="Unassembled WGS sequence"/>
</dbReference>
<sequence>MVDRDQIATIQFTDFNGRVRVVTKNPDGSWTYFPRDHSKWVYGCLNNNGLVMELTRTILLGGLLLVAANAADAAEMPSMFHGRWCGEPHMMKHCGKDEEGIQITARGFHYEAGNDAGCRLVGLRPQWPTTRADVEYRATFVCGGERPPNHREYYWIGFYDDDRNEGLFLLKSEKTFGRSK</sequence>
<dbReference type="EMBL" id="NAFL01000255">
    <property type="protein sequence ID" value="OSJ31534.1"/>
    <property type="molecule type" value="Genomic_DNA"/>
</dbReference>
<evidence type="ECO:0000313" key="2">
    <source>
        <dbReference type="Proteomes" id="UP000193335"/>
    </source>
</evidence>
<proteinExistence type="predicted"/>
<dbReference type="RefSeq" id="WP_085401638.1">
    <property type="nucleotide sequence ID" value="NZ_NAFL01000255.1"/>
</dbReference>
<organism evidence="1 2">
    <name type="scientific">Bradyrhizobium japonicum</name>
    <dbReference type="NCBI Taxonomy" id="375"/>
    <lineage>
        <taxon>Bacteria</taxon>
        <taxon>Pseudomonadati</taxon>
        <taxon>Pseudomonadota</taxon>
        <taxon>Alphaproteobacteria</taxon>
        <taxon>Hyphomicrobiales</taxon>
        <taxon>Nitrobacteraceae</taxon>
        <taxon>Bradyrhizobium</taxon>
    </lineage>
</organism>
<protein>
    <submittedName>
        <fullName evidence="1">Uncharacterized protein</fullName>
    </submittedName>
</protein>
<evidence type="ECO:0000313" key="1">
    <source>
        <dbReference type="EMBL" id="OSJ31534.1"/>
    </source>
</evidence>
<comment type="caution">
    <text evidence="1">The sequence shown here is derived from an EMBL/GenBank/DDBJ whole genome shotgun (WGS) entry which is preliminary data.</text>
</comment>